<keyword evidence="13" id="KW-1185">Reference proteome</keyword>
<dbReference type="PANTHER" id="PTHR30443">
    <property type="entry name" value="INNER MEMBRANE PROTEIN"/>
    <property type="match status" value="1"/>
</dbReference>
<sequence length="530" mass="59992">MAEKNKKGTFHLSSLLVNAVCFALLYIISLLALQGSGYFAQPSWQQISLFMSFIIIFSSSKKLFYFIALPILFIYACYAPIGVNFGAPSYQYIASVFATDLQEGKEFFAQIPLLDYGYPLAILGGALLYRWLSQKFHLAFYKNKGLLALIFVNALWGNIPFQPLQESYLAGEKVVEELRLLNRFDVPSEWGESQLDSRSHYDDYILVIGESARKDYHHAYGYPVANTPFLSTAKGTLIDGLTAGGTNTIASLKLMFTKPNKQTWEGNYRLNFIDLIKSAGIKTYWLSNQGYLGQYDTPISAIANKSDEKIFLRAGDSISNDVSDFNLLNRFDQLIQTPATGKRFIVVHLYGSHPLVCERVTDYKKIFDENQIAKKYQDVNCYISSIKKTDEVLSKIYQELVKNQQKNHRTFSMIYFSDHGLAHQISDNYIAIHNSSGKSKRHYDIPLFKISSDDQQRHEKKVLKSGLNFTEGLANWIGIRNANIDPDADLFDDTPQPDYGLKEKIEKITAPDDPAVVIPNHHSLISVTSD</sequence>
<feature type="domain" description="Sulfatase N-terminal" evidence="9">
    <location>
        <begin position="203"/>
        <end position="479"/>
    </location>
</feature>
<evidence type="ECO:0000313" key="11">
    <source>
        <dbReference type="EMBL" id="TDP29558.1"/>
    </source>
</evidence>
<dbReference type="InterPro" id="IPR040423">
    <property type="entry name" value="PEA_transferase"/>
</dbReference>
<feature type="transmembrane region" description="Helical" evidence="8">
    <location>
        <begin position="12"/>
        <end position="33"/>
    </location>
</feature>
<keyword evidence="5 8" id="KW-1133">Transmembrane helix</keyword>
<evidence type="ECO:0000313" key="13">
    <source>
        <dbReference type="Proteomes" id="UP000294683"/>
    </source>
</evidence>
<organism evidence="10 12">
    <name type="scientific">Avibacterium gallinarum</name>
    <name type="common">Pasteurella gallinarum</name>
    <dbReference type="NCBI Taxonomy" id="755"/>
    <lineage>
        <taxon>Bacteria</taxon>
        <taxon>Pseudomonadati</taxon>
        <taxon>Pseudomonadota</taxon>
        <taxon>Gammaproteobacteria</taxon>
        <taxon>Pasteurellales</taxon>
        <taxon>Pasteurellaceae</taxon>
        <taxon>Avibacterium</taxon>
    </lineage>
</organism>
<dbReference type="InterPro" id="IPR058130">
    <property type="entry name" value="PEA_transf_C"/>
</dbReference>
<dbReference type="Proteomes" id="UP000294683">
    <property type="component" value="Unassembled WGS sequence"/>
</dbReference>
<evidence type="ECO:0000256" key="1">
    <source>
        <dbReference type="ARBA" id="ARBA00004651"/>
    </source>
</evidence>
<reference evidence="10 12" key="1">
    <citation type="submission" date="2018-06" db="EMBL/GenBank/DDBJ databases">
        <authorList>
            <consortium name="Pathogen Informatics"/>
            <person name="Doyle S."/>
        </authorList>
    </citation>
    <scope>NUCLEOTIDE SEQUENCE [LARGE SCALE GENOMIC DNA]</scope>
    <source>
        <strain evidence="10 12">NCTC11188</strain>
    </source>
</reference>
<keyword evidence="2" id="KW-1003">Cell membrane</keyword>
<feature type="transmembrane region" description="Helical" evidence="8">
    <location>
        <begin position="107"/>
        <end position="129"/>
    </location>
</feature>
<dbReference type="Gene3D" id="3.40.720.10">
    <property type="entry name" value="Alkaline Phosphatase, subunit A"/>
    <property type="match status" value="1"/>
</dbReference>
<evidence type="ECO:0000256" key="4">
    <source>
        <dbReference type="ARBA" id="ARBA00022692"/>
    </source>
</evidence>
<dbReference type="EMBL" id="UGSQ01000003">
    <property type="protein sequence ID" value="SUB25863.1"/>
    <property type="molecule type" value="Genomic_DNA"/>
</dbReference>
<keyword evidence="3 10" id="KW-0808">Transferase</keyword>
<comment type="similarity">
    <text evidence="7">Belongs to the phosphoethanolamine transferase family.</text>
</comment>
<dbReference type="PANTHER" id="PTHR30443:SF4">
    <property type="entry name" value="PHOSPHOETHANOLAMINE TRANSFERASE OPGE-RELATED"/>
    <property type="match status" value="1"/>
</dbReference>
<dbReference type="GO" id="GO:0016776">
    <property type="term" value="F:phosphotransferase activity, phosphate group as acceptor"/>
    <property type="evidence" value="ECO:0007669"/>
    <property type="project" value="TreeGrafter"/>
</dbReference>
<protein>
    <submittedName>
        <fullName evidence="11">Glucan phosphoethanolaminetransferase (Alkaline phosphatase superfamily)</fullName>
    </submittedName>
    <submittedName>
        <fullName evidence="10">Phosphoethanolamine transferase EptA</fullName>
        <ecNumber evidence="10">2.7.-.-</ecNumber>
    </submittedName>
</protein>
<feature type="transmembrane region" description="Helical" evidence="8">
    <location>
        <begin position="64"/>
        <end position="87"/>
    </location>
</feature>
<dbReference type="Pfam" id="PF00884">
    <property type="entry name" value="Sulfatase"/>
    <property type="match status" value="1"/>
</dbReference>
<evidence type="ECO:0000313" key="12">
    <source>
        <dbReference type="Proteomes" id="UP000255113"/>
    </source>
</evidence>
<evidence type="ECO:0000256" key="5">
    <source>
        <dbReference type="ARBA" id="ARBA00022989"/>
    </source>
</evidence>
<reference evidence="11 13" key="2">
    <citation type="submission" date="2019-03" db="EMBL/GenBank/DDBJ databases">
        <title>Genomic Encyclopedia of Type Strains, Phase IV (KMG-IV): sequencing the most valuable type-strain genomes for metagenomic binning, comparative biology and taxonomic classification.</title>
        <authorList>
            <person name="Goeker M."/>
        </authorList>
    </citation>
    <scope>NUCLEOTIDE SEQUENCE [LARGE SCALE GENOMIC DNA]</scope>
    <source>
        <strain evidence="11 13">DSM 17481</strain>
    </source>
</reference>
<evidence type="ECO:0000256" key="2">
    <source>
        <dbReference type="ARBA" id="ARBA00022475"/>
    </source>
</evidence>
<keyword evidence="4 8" id="KW-0812">Transmembrane</keyword>
<evidence type="ECO:0000256" key="6">
    <source>
        <dbReference type="ARBA" id="ARBA00023136"/>
    </source>
</evidence>
<comment type="subcellular location">
    <subcellularLocation>
        <location evidence="1">Cell membrane</location>
        <topology evidence="1">Multi-pass membrane protein</topology>
    </subcellularLocation>
</comment>
<name>A0A379AUI9_AVIGA</name>
<gene>
    <name evidence="10" type="primary">eptA_2</name>
    <name evidence="11" type="ORF">EV689_10286</name>
    <name evidence="10" type="ORF">NCTC11188_00181</name>
</gene>
<keyword evidence="6 8" id="KW-0472">Membrane</keyword>
<dbReference type="GO" id="GO:0005886">
    <property type="term" value="C:plasma membrane"/>
    <property type="evidence" value="ECO:0007669"/>
    <property type="project" value="UniProtKB-SubCell"/>
</dbReference>
<dbReference type="InterPro" id="IPR000917">
    <property type="entry name" value="Sulfatase_N"/>
</dbReference>
<evidence type="ECO:0000259" key="9">
    <source>
        <dbReference type="Pfam" id="PF00884"/>
    </source>
</evidence>
<dbReference type="SUPFAM" id="SSF53649">
    <property type="entry name" value="Alkaline phosphatase-like"/>
    <property type="match status" value="1"/>
</dbReference>
<dbReference type="Proteomes" id="UP000255113">
    <property type="component" value="Unassembled WGS sequence"/>
</dbReference>
<evidence type="ECO:0000256" key="3">
    <source>
        <dbReference type="ARBA" id="ARBA00022679"/>
    </source>
</evidence>
<evidence type="ECO:0000256" key="7">
    <source>
        <dbReference type="ARBA" id="ARBA00038481"/>
    </source>
</evidence>
<dbReference type="AlphaFoldDB" id="A0A379AUI9"/>
<dbReference type="GO" id="GO:0009244">
    <property type="term" value="P:lipopolysaccharide core region biosynthetic process"/>
    <property type="evidence" value="ECO:0007669"/>
    <property type="project" value="TreeGrafter"/>
</dbReference>
<dbReference type="RefSeq" id="WP_243397676.1">
    <property type="nucleotide sequence ID" value="NZ_JBMMGB010000003.1"/>
</dbReference>
<proteinExistence type="inferred from homology"/>
<dbReference type="EC" id="2.7.-.-" evidence="10"/>
<dbReference type="CDD" id="cd16017">
    <property type="entry name" value="LptA"/>
    <property type="match status" value="1"/>
</dbReference>
<accession>A0A379AUI9</accession>
<dbReference type="InterPro" id="IPR017850">
    <property type="entry name" value="Alkaline_phosphatase_core_sf"/>
</dbReference>
<dbReference type="EMBL" id="SNXJ01000002">
    <property type="protein sequence ID" value="TDP29558.1"/>
    <property type="molecule type" value="Genomic_DNA"/>
</dbReference>
<evidence type="ECO:0000313" key="10">
    <source>
        <dbReference type="EMBL" id="SUB25863.1"/>
    </source>
</evidence>
<evidence type="ECO:0000256" key="8">
    <source>
        <dbReference type="SAM" id="Phobius"/>
    </source>
</evidence>